<dbReference type="InterPro" id="IPR024607">
    <property type="entry name" value="Sulfatase_CS"/>
</dbReference>
<dbReference type="InterPro" id="IPR052701">
    <property type="entry name" value="GAG_Ulvan_Degrading_Sulfatases"/>
</dbReference>
<reference evidence="5" key="1">
    <citation type="journal article" date="2019" name="Int. J. Syst. Evol. Microbiol.">
        <title>The Global Catalogue of Microorganisms (GCM) 10K type strain sequencing project: providing services to taxonomists for standard genome sequencing and annotation.</title>
        <authorList>
            <consortium name="The Broad Institute Genomics Platform"/>
            <consortium name="The Broad Institute Genome Sequencing Center for Infectious Disease"/>
            <person name="Wu L."/>
            <person name="Ma J."/>
        </authorList>
    </citation>
    <scope>NUCLEOTIDE SEQUENCE [LARGE SCALE GENOMIC DNA]</scope>
    <source>
        <strain evidence="5">KCTC 42903</strain>
    </source>
</reference>
<dbReference type="EMBL" id="JBHULK010000001">
    <property type="protein sequence ID" value="MFD2533919.1"/>
    <property type="molecule type" value="Genomic_DNA"/>
</dbReference>
<dbReference type="Proteomes" id="UP001597441">
    <property type="component" value="Unassembled WGS sequence"/>
</dbReference>
<proteinExistence type="inferred from homology"/>
<dbReference type="PROSITE" id="PS51257">
    <property type="entry name" value="PROKAR_LIPOPROTEIN"/>
    <property type="match status" value="1"/>
</dbReference>
<dbReference type="PROSITE" id="PS00523">
    <property type="entry name" value="SULFATASE_1"/>
    <property type="match status" value="1"/>
</dbReference>
<comment type="similarity">
    <text evidence="1">Belongs to the sulfatase family.</text>
</comment>
<dbReference type="SUPFAM" id="SSF53649">
    <property type="entry name" value="Alkaline phosphatase-like"/>
    <property type="match status" value="1"/>
</dbReference>
<comment type="caution">
    <text evidence="4">The sequence shown here is derived from an EMBL/GenBank/DDBJ whole genome shotgun (WGS) entry which is preliminary data.</text>
</comment>
<protein>
    <submittedName>
        <fullName evidence="4">Arylsulfatase</fullName>
    </submittedName>
</protein>
<accession>A0ABW5JNX7</accession>
<sequence length="524" mass="59582">MKLFRILITLICVTAFFGCQNKSNSKQTETQINTKPNIIYILADDLGYGDLGVYGQTKIETPNIDALAKGGMLFTQHYTAAPVCAPARASLLTGKHGGQASIRGNDEWAARGKVWDYLEMLKDSTLEGQRPMPKNTTTIAQLLITVNYKTGIVGKWGLGAPHTESIPTKMGFDYFFGYNCQRIAHTYTPTHLYENEKRFHLKNDTIAPHSGTGNDGDPLAESTYEKFYQPDYSSTLIFDKMMGFIEENKKEPFFMYWASPIPHVPLQAPKKWVDYYVEKFGDEKPYYHKEKGNYFPTRYPHATYAAMVSYLDENVGKLVSYLKKEGLYDNTLIIFTSDNGPSNHGGGDSQWFNSAGLFKNNAGRVKGFTYEGGIRVPMIATWPAKIKAGTTSNHISAFYDVLPTFNEIANVKTDYKSNGISFYNALTNPQNQKEHDYLYWEFAGYNGQVAVRMGKWKMIWKNIKKGNKEVELYDLDADIKEENNIMAQHPEMLEKFFEIIKKEHQTPENKSFVIEALENLVNQK</sequence>
<dbReference type="RefSeq" id="WP_388013454.1">
    <property type="nucleotide sequence ID" value="NZ_JBHUDT010000001.1"/>
</dbReference>
<dbReference type="PANTHER" id="PTHR43751:SF3">
    <property type="entry name" value="SULFATASE N-TERMINAL DOMAIN-CONTAINING PROTEIN"/>
    <property type="match status" value="1"/>
</dbReference>
<dbReference type="PANTHER" id="PTHR43751">
    <property type="entry name" value="SULFATASE"/>
    <property type="match status" value="1"/>
</dbReference>
<dbReference type="Gene3D" id="3.40.720.10">
    <property type="entry name" value="Alkaline Phosphatase, subunit A"/>
    <property type="match status" value="1"/>
</dbReference>
<evidence type="ECO:0000313" key="4">
    <source>
        <dbReference type="EMBL" id="MFD2533919.1"/>
    </source>
</evidence>
<keyword evidence="5" id="KW-1185">Reference proteome</keyword>
<evidence type="ECO:0000256" key="2">
    <source>
        <dbReference type="ARBA" id="ARBA00022801"/>
    </source>
</evidence>
<evidence type="ECO:0000259" key="3">
    <source>
        <dbReference type="Pfam" id="PF00884"/>
    </source>
</evidence>
<evidence type="ECO:0000256" key="1">
    <source>
        <dbReference type="ARBA" id="ARBA00008779"/>
    </source>
</evidence>
<dbReference type="InterPro" id="IPR000917">
    <property type="entry name" value="Sulfatase_N"/>
</dbReference>
<dbReference type="InterPro" id="IPR017850">
    <property type="entry name" value="Alkaline_phosphatase_core_sf"/>
</dbReference>
<dbReference type="CDD" id="cd16145">
    <property type="entry name" value="ARS_like"/>
    <property type="match status" value="1"/>
</dbReference>
<organism evidence="4 5">
    <name type="scientific">Gelatiniphilus marinus</name>
    <dbReference type="NCBI Taxonomy" id="1759464"/>
    <lineage>
        <taxon>Bacteria</taxon>
        <taxon>Pseudomonadati</taxon>
        <taxon>Bacteroidota</taxon>
        <taxon>Flavobacteriia</taxon>
        <taxon>Flavobacteriales</taxon>
        <taxon>Flavobacteriaceae</taxon>
        <taxon>Gelatiniphilus</taxon>
    </lineage>
</organism>
<keyword evidence="2" id="KW-0378">Hydrolase</keyword>
<name>A0ABW5JNX7_9FLAO</name>
<evidence type="ECO:0000313" key="5">
    <source>
        <dbReference type="Proteomes" id="UP001597441"/>
    </source>
</evidence>
<dbReference type="Pfam" id="PF00884">
    <property type="entry name" value="Sulfatase"/>
    <property type="match status" value="1"/>
</dbReference>
<gene>
    <name evidence="4" type="ORF">ACFSQS_02295</name>
</gene>
<dbReference type="Gene3D" id="3.30.1120.10">
    <property type="match status" value="1"/>
</dbReference>
<feature type="domain" description="Sulfatase N-terminal" evidence="3">
    <location>
        <begin position="36"/>
        <end position="410"/>
    </location>
</feature>